<gene>
    <name evidence="3" type="ORF">H9757_00600</name>
</gene>
<dbReference type="Proteomes" id="UP000823894">
    <property type="component" value="Unassembled WGS sequence"/>
</dbReference>
<accession>A0A9D2SWD3</accession>
<dbReference type="EMBL" id="DWWK01000009">
    <property type="protein sequence ID" value="HJC37557.1"/>
    <property type="molecule type" value="Genomic_DNA"/>
</dbReference>
<reference evidence="3" key="1">
    <citation type="journal article" date="2021" name="PeerJ">
        <title>Extensive microbial diversity within the chicken gut microbiome revealed by metagenomics and culture.</title>
        <authorList>
            <person name="Gilroy R."/>
            <person name="Ravi A."/>
            <person name="Getino M."/>
            <person name="Pursley I."/>
            <person name="Horton D.L."/>
            <person name="Alikhan N.F."/>
            <person name="Baker D."/>
            <person name="Gharbi K."/>
            <person name="Hall N."/>
            <person name="Watson M."/>
            <person name="Adriaenssens E.M."/>
            <person name="Foster-Nyarko E."/>
            <person name="Jarju S."/>
            <person name="Secka A."/>
            <person name="Antonio M."/>
            <person name="Oren A."/>
            <person name="Chaudhuri R.R."/>
            <person name="La Ragione R."/>
            <person name="Hildebrand F."/>
            <person name="Pallen M.J."/>
        </authorList>
    </citation>
    <scope>NUCLEOTIDE SEQUENCE</scope>
    <source>
        <strain evidence="3">ChiGjej1B1-1692</strain>
    </source>
</reference>
<keyword evidence="2" id="KW-1133">Transmembrane helix</keyword>
<comment type="caution">
    <text evidence="3">The sequence shown here is derived from an EMBL/GenBank/DDBJ whole genome shotgun (WGS) entry which is preliminary data.</text>
</comment>
<evidence type="ECO:0000313" key="4">
    <source>
        <dbReference type="Proteomes" id="UP000823894"/>
    </source>
</evidence>
<keyword evidence="2" id="KW-0472">Membrane</keyword>
<feature type="transmembrane region" description="Helical" evidence="2">
    <location>
        <begin position="67"/>
        <end position="88"/>
    </location>
</feature>
<keyword evidence="2" id="KW-0812">Transmembrane</keyword>
<evidence type="ECO:0000313" key="3">
    <source>
        <dbReference type="EMBL" id="HJC37557.1"/>
    </source>
</evidence>
<proteinExistence type="predicted"/>
<organism evidence="3 4">
    <name type="scientific">Candidatus Mediterraneibacter faecigallinarum</name>
    <dbReference type="NCBI Taxonomy" id="2838669"/>
    <lineage>
        <taxon>Bacteria</taxon>
        <taxon>Bacillati</taxon>
        <taxon>Bacillota</taxon>
        <taxon>Clostridia</taxon>
        <taxon>Lachnospirales</taxon>
        <taxon>Lachnospiraceae</taxon>
        <taxon>Mediterraneibacter</taxon>
    </lineage>
</organism>
<sequence length="180" mass="20156">MAAGRRVADHRRRNISNMDRGQFYVYGSAVQQAEALPKRMPKTRREAPEHVSRQVARNRNRARNINPAYAVFLVAAAFCAVFLCVMYLKLQSDVVNRSENITTLQEQLADLTEANNTAYNAAADSVNLEDVRNKAMNEMGMVYESQGTVIEYESPASGYVKQYDSIPEDGVLAQSKDISN</sequence>
<feature type="compositionally biased region" description="Basic and acidic residues" evidence="1">
    <location>
        <begin position="43"/>
        <end position="52"/>
    </location>
</feature>
<evidence type="ECO:0000256" key="1">
    <source>
        <dbReference type="SAM" id="MobiDB-lite"/>
    </source>
</evidence>
<name>A0A9D2SWD3_9FIRM</name>
<feature type="region of interest" description="Disordered" evidence="1">
    <location>
        <begin position="36"/>
        <end position="55"/>
    </location>
</feature>
<evidence type="ECO:0008006" key="5">
    <source>
        <dbReference type="Google" id="ProtNLM"/>
    </source>
</evidence>
<evidence type="ECO:0000256" key="2">
    <source>
        <dbReference type="SAM" id="Phobius"/>
    </source>
</evidence>
<dbReference type="AlphaFoldDB" id="A0A9D2SWD3"/>
<reference evidence="3" key="2">
    <citation type="submission" date="2021-04" db="EMBL/GenBank/DDBJ databases">
        <authorList>
            <person name="Gilroy R."/>
        </authorList>
    </citation>
    <scope>NUCLEOTIDE SEQUENCE</scope>
    <source>
        <strain evidence="3">ChiGjej1B1-1692</strain>
    </source>
</reference>
<protein>
    <recommendedName>
        <fullName evidence="5">Cell division protein FtsL</fullName>
    </recommendedName>
</protein>